<reference evidence="1 2" key="1">
    <citation type="journal article" date="2015" name="Genome Announc.">
        <title>Draft Genome Sequence of Filamentous Marine Cyanobacterium Lyngbya confervoides Strain BDU141951.</title>
        <authorList>
            <person name="Chandrababunaidu M.M."/>
            <person name="Sen D."/>
            <person name="Tripathy S."/>
        </authorList>
    </citation>
    <scope>NUCLEOTIDE SEQUENCE [LARGE SCALE GENOMIC DNA]</scope>
    <source>
        <strain evidence="1 2">BDU141951</strain>
    </source>
</reference>
<evidence type="ECO:0000313" key="2">
    <source>
        <dbReference type="Proteomes" id="UP000031561"/>
    </source>
</evidence>
<accession>A0ABD4T559</accession>
<comment type="caution">
    <text evidence="1">The sequence shown here is derived from an EMBL/GenBank/DDBJ whole genome shotgun (WGS) entry which is preliminary data.</text>
</comment>
<organism evidence="1 2">
    <name type="scientific">Lyngbya confervoides BDU141951</name>
    <dbReference type="NCBI Taxonomy" id="1574623"/>
    <lineage>
        <taxon>Bacteria</taxon>
        <taxon>Bacillati</taxon>
        <taxon>Cyanobacteriota</taxon>
        <taxon>Cyanophyceae</taxon>
        <taxon>Oscillatoriophycideae</taxon>
        <taxon>Oscillatoriales</taxon>
        <taxon>Microcoleaceae</taxon>
        <taxon>Lyngbya</taxon>
    </lineage>
</organism>
<dbReference type="RefSeq" id="WP_166282493.1">
    <property type="nucleotide sequence ID" value="NZ_JTHE03000066.1"/>
</dbReference>
<dbReference type="Proteomes" id="UP000031561">
    <property type="component" value="Unassembled WGS sequence"/>
</dbReference>
<name>A0ABD4T559_9CYAN</name>
<evidence type="ECO:0008006" key="3">
    <source>
        <dbReference type="Google" id="ProtNLM"/>
    </source>
</evidence>
<keyword evidence="2" id="KW-1185">Reference proteome</keyword>
<gene>
    <name evidence="1" type="ORF">QQ91_0012355</name>
</gene>
<protein>
    <recommendedName>
        <fullName evidence="3">Conjugal transfer protein TrbI</fullName>
    </recommendedName>
</protein>
<sequence>MKRRTTQWKATLALLLTLGLGTGPMIPLLTAGPATAQIFRRGGSSNDTRTFRVVRGTRIPAEYRDGETNKILVSPRETLDLTLETKAPVRSTQGTVIIPAGSRIEGQLEPYQDGVRFVADRLILEDGTSEDLDATSRVISRRENLEGRSRDDSIWQGALVGGAAATVISAIVTDVGIAKTLAGAGAGALAGWLIGRDRNQSKEVVLVYPDTDLDLTVNETFLLRRRYASQFN</sequence>
<dbReference type="EMBL" id="JTHE03000066">
    <property type="protein sequence ID" value="MCM1983610.1"/>
    <property type="molecule type" value="Genomic_DNA"/>
</dbReference>
<evidence type="ECO:0000313" key="1">
    <source>
        <dbReference type="EMBL" id="MCM1983610.1"/>
    </source>
</evidence>
<proteinExistence type="predicted"/>
<dbReference type="AlphaFoldDB" id="A0ABD4T559"/>